<accession>A0A6J5P654</accession>
<name>A0A6J5P654_9CAUD</name>
<reference evidence="1" key="1">
    <citation type="submission" date="2020-04" db="EMBL/GenBank/DDBJ databases">
        <authorList>
            <person name="Chiriac C."/>
            <person name="Salcher M."/>
            <person name="Ghai R."/>
            <person name="Kavagutti S V."/>
        </authorList>
    </citation>
    <scope>NUCLEOTIDE SEQUENCE</scope>
</reference>
<dbReference type="EMBL" id="LR796761">
    <property type="protein sequence ID" value="CAB4164595.1"/>
    <property type="molecule type" value="Genomic_DNA"/>
</dbReference>
<proteinExistence type="predicted"/>
<sequence>MPLVKSTSKAAFRKNVAAEVKAGKPVKQAVAIAYSTKRAASSKKSK</sequence>
<gene>
    <name evidence="1" type="ORF">UFOVP830_54</name>
</gene>
<evidence type="ECO:0000313" key="1">
    <source>
        <dbReference type="EMBL" id="CAB4164595.1"/>
    </source>
</evidence>
<organism evidence="1">
    <name type="scientific">uncultured Caudovirales phage</name>
    <dbReference type="NCBI Taxonomy" id="2100421"/>
    <lineage>
        <taxon>Viruses</taxon>
        <taxon>Duplodnaviria</taxon>
        <taxon>Heunggongvirae</taxon>
        <taxon>Uroviricota</taxon>
        <taxon>Caudoviricetes</taxon>
        <taxon>Peduoviridae</taxon>
        <taxon>Maltschvirus</taxon>
        <taxon>Maltschvirus maltsch</taxon>
    </lineage>
</organism>
<protein>
    <submittedName>
        <fullName evidence="1">Uncharacterized protein</fullName>
    </submittedName>
</protein>